<comment type="caution">
    <text evidence="2">The sequence shown here is derived from an EMBL/GenBank/DDBJ whole genome shotgun (WGS) entry which is preliminary data.</text>
</comment>
<gene>
    <name evidence="2" type="ORF">EYS08_07515</name>
</gene>
<dbReference type="Pfam" id="PF22252">
    <property type="entry name" value="PNGase_F-II_N"/>
    <property type="match status" value="1"/>
</dbReference>
<dbReference type="RefSeq" id="WP_131029439.1">
    <property type="nucleotide sequence ID" value="NZ_SIXF01000005.1"/>
</dbReference>
<name>A0A4Q9HEK3_9SPHI</name>
<evidence type="ECO:0000313" key="2">
    <source>
        <dbReference type="EMBL" id="TBO43189.1"/>
    </source>
</evidence>
<evidence type="ECO:0000313" key="3">
    <source>
        <dbReference type="Proteomes" id="UP000291819"/>
    </source>
</evidence>
<proteinExistence type="predicted"/>
<reference evidence="2 3" key="1">
    <citation type="submission" date="2019-02" db="EMBL/GenBank/DDBJ databases">
        <title>Pedobacter kyonggii whole genome sequence analysis.</title>
        <authorList>
            <person name="Dahal R.H."/>
        </authorList>
    </citation>
    <scope>NUCLEOTIDE SEQUENCE [LARGE SCALE GENOMIC DNA]</scope>
    <source>
        <strain evidence="2 3">K-4-11-1</strain>
    </source>
</reference>
<keyword evidence="1" id="KW-0732">Signal</keyword>
<sequence length="260" mass="29536">MKTILKYIILFAVIFISKSLCAQNIHFVKNGVIEFEKRSNMYALIKKRINKDNESYMNQAFDQYKKNNPQFKVAKSTLSFTNDKSLYKWATVEETVNNNWLSTDVLADLKNTIATDFNRQISTTQKSVYEDTYLVKDSLRKINWKITDETREIAGYECRRANAIIMDSVYVVAYYSNQIAVSGGPESFTGLPGMILGLALPHENVTWFATKVTEVAVPEKDLAPPTKGKPTDNKGLKAILLGAMKNWGEYAHPIYKAFSL</sequence>
<dbReference type="Proteomes" id="UP000291819">
    <property type="component" value="Unassembled WGS sequence"/>
</dbReference>
<dbReference type="NCBIfam" id="TIGR01200">
    <property type="entry name" value="GLPGLI"/>
    <property type="match status" value="1"/>
</dbReference>
<dbReference type="InterPro" id="IPR005901">
    <property type="entry name" value="GLPGLI"/>
</dbReference>
<protein>
    <submittedName>
        <fullName evidence="2">GLPGLI family protein</fullName>
    </submittedName>
</protein>
<dbReference type="AlphaFoldDB" id="A0A4Q9HEK3"/>
<dbReference type="EMBL" id="SIXF01000005">
    <property type="protein sequence ID" value="TBO43189.1"/>
    <property type="molecule type" value="Genomic_DNA"/>
</dbReference>
<keyword evidence="3" id="KW-1185">Reference proteome</keyword>
<accession>A0A4Q9HEK3</accession>
<organism evidence="2 3">
    <name type="scientific">Pedobacter kyonggii</name>
    <dbReference type="NCBI Taxonomy" id="1926871"/>
    <lineage>
        <taxon>Bacteria</taxon>
        <taxon>Pseudomonadati</taxon>
        <taxon>Bacteroidota</taxon>
        <taxon>Sphingobacteriia</taxon>
        <taxon>Sphingobacteriales</taxon>
        <taxon>Sphingobacteriaceae</taxon>
        <taxon>Pedobacter</taxon>
    </lineage>
</organism>
<feature type="signal peptide" evidence="1">
    <location>
        <begin position="1"/>
        <end position="22"/>
    </location>
</feature>
<dbReference type="OrthoDB" id="1440774at2"/>
<evidence type="ECO:0000256" key="1">
    <source>
        <dbReference type="SAM" id="SignalP"/>
    </source>
</evidence>
<feature type="chain" id="PRO_5020266798" evidence="1">
    <location>
        <begin position="23"/>
        <end position="260"/>
    </location>
</feature>